<sequence length="176" mass="18391">MRVSKRCSKNPRAARAAPVLNKQVNNLTISHGRANARFPATYTACALRRPCRRDEGIEIDAGMHAGARCGARPIGKAFHGARSAHARGASAGSAAVAARAFGGRPGTRRRAAQARAQGNDPAAPAALSTPILRAALLIKPHSVFCILLVGGLPTEFPTDRSVKGECNGRLLRALTG</sequence>
<gene>
    <name evidence="2" type="ORF">F7R25_02855</name>
</gene>
<reference evidence="2 3" key="1">
    <citation type="submission" date="2019-09" db="EMBL/GenBank/DDBJ databases">
        <title>Draft genome sequences of 48 bacterial type strains from the CCUG.</title>
        <authorList>
            <person name="Tunovic T."/>
            <person name="Pineiro-Iglesias B."/>
            <person name="Unosson C."/>
            <person name="Inganas E."/>
            <person name="Ohlen M."/>
            <person name="Cardew S."/>
            <person name="Jensie-Markopoulos S."/>
            <person name="Salva-Serra F."/>
            <person name="Jaen-Luchoro D."/>
            <person name="Karlsson R."/>
            <person name="Svensson-Stadler L."/>
            <person name="Chun J."/>
            <person name="Moore E."/>
        </authorList>
    </citation>
    <scope>NUCLEOTIDE SEQUENCE [LARGE SCALE GENOMIC DNA]</scope>
    <source>
        <strain evidence="2 3">CCUG 65686</strain>
    </source>
</reference>
<name>A0A6L3N4B2_9BURK</name>
<dbReference type="AlphaFoldDB" id="A0A6L3N4B2"/>
<organism evidence="2 3">
    <name type="scientific">Burkholderia stagnalis</name>
    <dbReference type="NCBI Taxonomy" id="1503054"/>
    <lineage>
        <taxon>Bacteria</taxon>
        <taxon>Pseudomonadati</taxon>
        <taxon>Pseudomonadota</taxon>
        <taxon>Betaproteobacteria</taxon>
        <taxon>Burkholderiales</taxon>
        <taxon>Burkholderiaceae</taxon>
        <taxon>Burkholderia</taxon>
        <taxon>Burkholderia cepacia complex</taxon>
    </lineage>
</organism>
<proteinExistence type="predicted"/>
<dbReference type="EMBL" id="VZOK01000003">
    <property type="protein sequence ID" value="KAB0640939.1"/>
    <property type="molecule type" value="Genomic_DNA"/>
</dbReference>
<evidence type="ECO:0000313" key="3">
    <source>
        <dbReference type="Proteomes" id="UP000473470"/>
    </source>
</evidence>
<accession>A0A6L3N4B2</accession>
<protein>
    <submittedName>
        <fullName evidence="2">Uncharacterized protein</fullName>
    </submittedName>
</protein>
<comment type="caution">
    <text evidence="2">The sequence shown here is derived from an EMBL/GenBank/DDBJ whole genome shotgun (WGS) entry which is preliminary data.</text>
</comment>
<evidence type="ECO:0000256" key="1">
    <source>
        <dbReference type="SAM" id="MobiDB-lite"/>
    </source>
</evidence>
<feature type="region of interest" description="Disordered" evidence="1">
    <location>
        <begin position="104"/>
        <end position="124"/>
    </location>
</feature>
<evidence type="ECO:0000313" key="2">
    <source>
        <dbReference type="EMBL" id="KAB0640939.1"/>
    </source>
</evidence>
<dbReference type="Proteomes" id="UP000473470">
    <property type="component" value="Unassembled WGS sequence"/>
</dbReference>